<name>A0A1G9E4N3_9BACT</name>
<evidence type="ECO:0000259" key="7">
    <source>
        <dbReference type="Pfam" id="PF25989"/>
    </source>
</evidence>
<feature type="domain" description="Multidrug resistance protein MdtA-like barrel-sandwich hybrid" evidence="5">
    <location>
        <begin position="74"/>
        <end position="196"/>
    </location>
</feature>
<dbReference type="Pfam" id="PF25876">
    <property type="entry name" value="HH_MFP_RND"/>
    <property type="match status" value="1"/>
</dbReference>
<evidence type="ECO:0000313" key="9">
    <source>
        <dbReference type="Proteomes" id="UP000198510"/>
    </source>
</evidence>
<dbReference type="Gene3D" id="2.40.30.170">
    <property type="match status" value="1"/>
</dbReference>
<organism evidence="8 9">
    <name type="scientific">Catalinimonas alkaloidigena</name>
    <dbReference type="NCBI Taxonomy" id="1075417"/>
    <lineage>
        <taxon>Bacteria</taxon>
        <taxon>Pseudomonadati</taxon>
        <taxon>Bacteroidota</taxon>
        <taxon>Cytophagia</taxon>
        <taxon>Cytophagales</taxon>
        <taxon>Catalimonadaceae</taxon>
        <taxon>Catalinimonas</taxon>
    </lineage>
</organism>
<reference evidence="8 9" key="1">
    <citation type="submission" date="2016-10" db="EMBL/GenBank/DDBJ databases">
        <authorList>
            <person name="de Groot N.N."/>
        </authorList>
    </citation>
    <scope>NUCLEOTIDE SEQUENCE [LARGE SCALE GENOMIC DNA]</scope>
    <source>
        <strain evidence="8 9">DSM 25186</strain>
    </source>
</reference>
<evidence type="ECO:0000259" key="6">
    <source>
        <dbReference type="Pfam" id="PF25954"/>
    </source>
</evidence>
<proteinExistence type="inferred from homology"/>
<dbReference type="SUPFAM" id="SSF111369">
    <property type="entry name" value="HlyD-like secretion proteins"/>
    <property type="match status" value="1"/>
</dbReference>
<dbReference type="PANTHER" id="PTHR30469:SF36">
    <property type="entry name" value="BLL3903 PROTEIN"/>
    <property type="match status" value="1"/>
</dbReference>
<evidence type="ECO:0000256" key="3">
    <source>
        <dbReference type="SAM" id="Phobius"/>
    </source>
</evidence>
<dbReference type="InterPro" id="IPR058637">
    <property type="entry name" value="YknX-like_C"/>
</dbReference>
<dbReference type="InterPro" id="IPR058624">
    <property type="entry name" value="MdtA-like_HH"/>
</dbReference>
<keyword evidence="3" id="KW-0472">Membrane</keyword>
<dbReference type="Gene3D" id="2.40.420.20">
    <property type="match status" value="1"/>
</dbReference>
<feature type="transmembrane region" description="Helical" evidence="3">
    <location>
        <begin position="7"/>
        <end position="24"/>
    </location>
</feature>
<feature type="coiled-coil region" evidence="2">
    <location>
        <begin position="145"/>
        <end position="172"/>
    </location>
</feature>
<evidence type="ECO:0000256" key="2">
    <source>
        <dbReference type="SAM" id="Coils"/>
    </source>
</evidence>
<dbReference type="Proteomes" id="UP000198510">
    <property type="component" value="Unassembled WGS sequence"/>
</dbReference>
<keyword evidence="3" id="KW-1133">Transmembrane helix</keyword>
<dbReference type="GO" id="GO:1990281">
    <property type="term" value="C:efflux pump complex"/>
    <property type="evidence" value="ECO:0007669"/>
    <property type="project" value="TreeGrafter"/>
</dbReference>
<dbReference type="EMBL" id="FNFO01000003">
    <property type="protein sequence ID" value="SDK71042.1"/>
    <property type="molecule type" value="Genomic_DNA"/>
</dbReference>
<protein>
    <submittedName>
        <fullName evidence="8">Membrane fusion protein, multidrug efflux system</fullName>
    </submittedName>
</protein>
<gene>
    <name evidence="8" type="ORF">SAMN05421823_103347</name>
</gene>
<feature type="domain" description="YknX-like C-terminal permuted SH3-like" evidence="7">
    <location>
        <begin position="287"/>
        <end position="350"/>
    </location>
</feature>
<dbReference type="FunFam" id="2.40.30.170:FF:000010">
    <property type="entry name" value="Efflux RND transporter periplasmic adaptor subunit"/>
    <property type="match status" value="1"/>
</dbReference>
<evidence type="ECO:0000259" key="5">
    <source>
        <dbReference type="Pfam" id="PF25917"/>
    </source>
</evidence>
<feature type="domain" description="CusB-like beta-barrel" evidence="6">
    <location>
        <begin position="207"/>
        <end position="278"/>
    </location>
</feature>
<dbReference type="InterPro" id="IPR006143">
    <property type="entry name" value="RND_pump_MFP"/>
</dbReference>
<dbReference type="AlphaFoldDB" id="A0A1G9E4N3"/>
<keyword evidence="2" id="KW-0175">Coiled coil</keyword>
<keyword evidence="9" id="KW-1185">Reference proteome</keyword>
<dbReference type="GO" id="GO:0015562">
    <property type="term" value="F:efflux transmembrane transporter activity"/>
    <property type="evidence" value="ECO:0007669"/>
    <property type="project" value="TreeGrafter"/>
</dbReference>
<dbReference type="InterPro" id="IPR058625">
    <property type="entry name" value="MdtA-like_BSH"/>
</dbReference>
<feature type="domain" description="Multidrug resistance protein MdtA-like alpha-helical hairpin" evidence="4">
    <location>
        <begin position="108"/>
        <end position="170"/>
    </location>
</feature>
<sequence length="377" mass="40992">MNKTSKRILYGVIAVVIIFLLALPKLNLFSDPEETATPATAPGSGAVAVEGMVAKLTTLNNRIVATGTVLANEEIEVRSEISGKVTEILFQEGDRVQKGQTLLRINDDELRAQLQRLDYLRQLAEDNESRYKKLLDREAISQEEYDIAATEMKTSQAEVENLKAQVSKAIIRAPFEGVIGLRQISLGSYIAPTTPITTLVDNDPIKVEFSIPARYSKSVKVGNAIDYQVEGSPNTFRGVIYAIDPSIDPVTRTLRVRARTPNPEGELLPGAFATIELVLEEIGETIMLPTEAVVPNRSGHIVYVSRAGKAQPQDVEVGLRTPSDIQITQGISAGDTIVVTGVLQVRAGAPLQFMNVTSSDQERPTSVVDSLEIRQGA</sequence>
<dbReference type="RefSeq" id="WP_089681356.1">
    <property type="nucleotide sequence ID" value="NZ_FNFO01000003.1"/>
</dbReference>
<dbReference type="Gene3D" id="2.40.50.100">
    <property type="match status" value="1"/>
</dbReference>
<comment type="similarity">
    <text evidence="1">Belongs to the membrane fusion protein (MFP) (TC 8.A.1) family.</text>
</comment>
<dbReference type="Pfam" id="PF25989">
    <property type="entry name" value="YknX_C"/>
    <property type="match status" value="1"/>
</dbReference>
<accession>A0A1G9E4N3</accession>
<dbReference type="OrthoDB" id="9806939at2"/>
<keyword evidence="3" id="KW-0812">Transmembrane</keyword>
<dbReference type="Pfam" id="PF25917">
    <property type="entry name" value="BSH_RND"/>
    <property type="match status" value="1"/>
</dbReference>
<evidence type="ECO:0000313" key="8">
    <source>
        <dbReference type="EMBL" id="SDK71042.1"/>
    </source>
</evidence>
<evidence type="ECO:0000256" key="1">
    <source>
        <dbReference type="ARBA" id="ARBA00009477"/>
    </source>
</evidence>
<evidence type="ECO:0000259" key="4">
    <source>
        <dbReference type="Pfam" id="PF25876"/>
    </source>
</evidence>
<dbReference type="InterPro" id="IPR058792">
    <property type="entry name" value="Beta-barrel_RND_2"/>
</dbReference>
<dbReference type="Pfam" id="PF25954">
    <property type="entry name" value="Beta-barrel_RND_2"/>
    <property type="match status" value="1"/>
</dbReference>
<dbReference type="STRING" id="1075417.SAMN05421823_103347"/>
<dbReference type="NCBIfam" id="TIGR01730">
    <property type="entry name" value="RND_mfp"/>
    <property type="match status" value="1"/>
</dbReference>
<dbReference type="Gene3D" id="1.10.287.470">
    <property type="entry name" value="Helix hairpin bin"/>
    <property type="match status" value="1"/>
</dbReference>
<dbReference type="PANTHER" id="PTHR30469">
    <property type="entry name" value="MULTIDRUG RESISTANCE PROTEIN MDTA"/>
    <property type="match status" value="1"/>
</dbReference>